<keyword evidence="6 11" id="KW-0472">Membrane</keyword>
<evidence type="ECO:0000313" key="14">
    <source>
        <dbReference type="Proteomes" id="UP000579812"/>
    </source>
</evidence>
<comment type="caution">
    <text evidence="13">The sequence shown here is derived from an EMBL/GenBank/DDBJ whole genome shotgun (WGS) entry which is preliminary data.</text>
</comment>
<keyword evidence="3 11" id="KW-0812">Transmembrane</keyword>
<dbReference type="InterPro" id="IPR003599">
    <property type="entry name" value="Ig_sub"/>
</dbReference>
<keyword evidence="14" id="KW-1185">Reference proteome</keyword>
<evidence type="ECO:0000256" key="5">
    <source>
        <dbReference type="ARBA" id="ARBA00022989"/>
    </source>
</evidence>
<dbReference type="PROSITE" id="PS50835">
    <property type="entry name" value="IG_LIKE"/>
    <property type="match status" value="1"/>
</dbReference>
<dbReference type="EMBL" id="JAAMOB010000022">
    <property type="protein sequence ID" value="KAF4097839.1"/>
    <property type="molecule type" value="Genomic_DNA"/>
</dbReference>
<evidence type="ECO:0000256" key="9">
    <source>
        <dbReference type="ARBA" id="ARBA00023180"/>
    </source>
</evidence>
<keyword evidence="10" id="KW-0393">Immunoglobulin domain</keyword>
<dbReference type="GO" id="GO:0042130">
    <property type="term" value="P:negative regulation of T cell proliferation"/>
    <property type="evidence" value="ECO:0007669"/>
    <property type="project" value="TreeGrafter"/>
</dbReference>
<feature type="domain" description="Ig-like" evidence="12">
    <location>
        <begin position="73"/>
        <end position="164"/>
    </location>
</feature>
<evidence type="ECO:0000256" key="1">
    <source>
        <dbReference type="ARBA" id="ARBA00004251"/>
    </source>
</evidence>
<evidence type="ECO:0000256" key="3">
    <source>
        <dbReference type="ARBA" id="ARBA00022692"/>
    </source>
</evidence>
<dbReference type="Pfam" id="PF07686">
    <property type="entry name" value="V-set"/>
    <property type="match status" value="1"/>
</dbReference>
<evidence type="ECO:0000256" key="4">
    <source>
        <dbReference type="ARBA" id="ARBA00022729"/>
    </source>
</evidence>
<dbReference type="GO" id="GO:0006955">
    <property type="term" value="P:immune response"/>
    <property type="evidence" value="ECO:0007669"/>
    <property type="project" value="TreeGrafter"/>
</dbReference>
<dbReference type="GO" id="GO:0007166">
    <property type="term" value="P:cell surface receptor signaling pathway"/>
    <property type="evidence" value="ECO:0007669"/>
    <property type="project" value="TreeGrafter"/>
</dbReference>
<protein>
    <recommendedName>
        <fullName evidence="12">Ig-like domain-containing protein</fullName>
    </recommendedName>
</protein>
<comment type="subcellular location">
    <subcellularLocation>
        <location evidence="1">Cell membrane</location>
        <topology evidence="1">Single-pass type I membrane protein</topology>
    </subcellularLocation>
</comment>
<evidence type="ECO:0000256" key="10">
    <source>
        <dbReference type="ARBA" id="ARBA00023319"/>
    </source>
</evidence>
<reference evidence="13 14" key="1">
    <citation type="submission" date="2020-04" db="EMBL/GenBank/DDBJ databases">
        <title>Chromosome-level genome assembly of a cyprinid fish Onychostoma macrolepis by integration of Nanopore Sequencing, Bionano and Hi-C technology.</title>
        <authorList>
            <person name="Wang D."/>
        </authorList>
    </citation>
    <scope>NUCLEOTIDE SEQUENCE [LARGE SCALE GENOMIC DNA]</scope>
    <source>
        <strain evidence="13">SWU-2019</strain>
        <tissue evidence="13">Muscle</tissue>
    </source>
</reference>
<evidence type="ECO:0000256" key="2">
    <source>
        <dbReference type="ARBA" id="ARBA00022475"/>
    </source>
</evidence>
<gene>
    <name evidence="13" type="ORF">G5714_021847</name>
</gene>
<evidence type="ECO:0000313" key="13">
    <source>
        <dbReference type="EMBL" id="KAF4097839.1"/>
    </source>
</evidence>
<evidence type="ECO:0000256" key="8">
    <source>
        <dbReference type="ARBA" id="ARBA00023170"/>
    </source>
</evidence>
<accession>A0A7J6BS45</accession>
<name>A0A7J6BS45_9TELE</name>
<dbReference type="SMART" id="SM00409">
    <property type="entry name" value="IG"/>
    <property type="match status" value="1"/>
</dbReference>
<dbReference type="Gene3D" id="2.60.40.10">
    <property type="entry name" value="Immunoglobulins"/>
    <property type="match status" value="1"/>
</dbReference>
<keyword evidence="7" id="KW-1015">Disulfide bond</keyword>
<dbReference type="InterPro" id="IPR051713">
    <property type="entry name" value="T-cell_Activation_Regulation"/>
</dbReference>
<keyword evidence="9" id="KW-0325">Glycoprotein</keyword>
<dbReference type="PANTHER" id="PTHR25466:SF14">
    <property type="entry name" value="BUTYROPHILIN SUBFAMILY 2 MEMBER A2-LIKE-RELATED"/>
    <property type="match status" value="1"/>
</dbReference>
<dbReference type="InterPro" id="IPR013783">
    <property type="entry name" value="Ig-like_fold"/>
</dbReference>
<evidence type="ECO:0000256" key="11">
    <source>
        <dbReference type="SAM" id="Phobius"/>
    </source>
</evidence>
<proteinExistence type="predicted"/>
<dbReference type="GO" id="GO:0071222">
    <property type="term" value="P:cellular response to lipopolysaccharide"/>
    <property type="evidence" value="ECO:0007669"/>
    <property type="project" value="TreeGrafter"/>
</dbReference>
<dbReference type="GO" id="GO:0042102">
    <property type="term" value="P:positive regulation of T cell proliferation"/>
    <property type="evidence" value="ECO:0007669"/>
    <property type="project" value="TreeGrafter"/>
</dbReference>
<dbReference type="InterPro" id="IPR013106">
    <property type="entry name" value="Ig_V-set"/>
</dbReference>
<dbReference type="InterPro" id="IPR036179">
    <property type="entry name" value="Ig-like_dom_sf"/>
</dbReference>
<dbReference type="SUPFAM" id="SSF48726">
    <property type="entry name" value="Immunoglobulin"/>
    <property type="match status" value="1"/>
</dbReference>
<sequence>MNTRAPPKLSNSTRIYFNESVQLTECHNHTAVEFIDQNQIQWQIISIISGLMNGLLLILLIVCLQVTVEGFTGGSVLLPCSSTQDDLKLQDINVHWRHNGSKIVCDIIKGEDSLELQDTVYKNRAETFSDGYLRGNFSVKLNNITHTDAGKYTCIITPSSELITVELIIKGK</sequence>
<dbReference type="InterPro" id="IPR007110">
    <property type="entry name" value="Ig-like_dom"/>
</dbReference>
<keyword evidence="5 11" id="KW-1133">Transmembrane helix</keyword>
<organism evidence="13 14">
    <name type="scientific">Onychostoma macrolepis</name>
    <dbReference type="NCBI Taxonomy" id="369639"/>
    <lineage>
        <taxon>Eukaryota</taxon>
        <taxon>Metazoa</taxon>
        <taxon>Chordata</taxon>
        <taxon>Craniata</taxon>
        <taxon>Vertebrata</taxon>
        <taxon>Euteleostomi</taxon>
        <taxon>Actinopterygii</taxon>
        <taxon>Neopterygii</taxon>
        <taxon>Teleostei</taxon>
        <taxon>Ostariophysi</taxon>
        <taxon>Cypriniformes</taxon>
        <taxon>Cyprinidae</taxon>
        <taxon>Acrossocheilinae</taxon>
        <taxon>Onychostoma</taxon>
    </lineage>
</organism>
<dbReference type="AlphaFoldDB" id="A0A7J6BS45"/>
<dbReference type="GO" id="GO:0031295">
    <property type="term" value="P:T cell costimulation"/>
    <property type="evidence" value="ECO:0007669"/>
    <property type="project" value="TreeGrafter"/>
</dbReference>
<keyword evidence="4" id="KW-0732">Signal</keyword>
<feature type="transmembrane region" description="Helical" evidence="11">
    <location>
        <begin position="44"/>
        <end position="68"/>
    </location>
</feature>
<dbReference type="Proteomes" id="UP000579812">
    <property type="component" value="Unassembled WGS sequence"/>
</dbReference>
<keyword evidence="2" id="KW-1003">Cell membrane</keyword>
<dbReference type="GO" id="GO:0009897">
    <property type="term" value="C:external side of plasma membrane"/>
    <property type="evidence" value="ECO:0007669"/>
    <property type="project" value="TreeGrafter"/>
</dbReference>
<evidence type="ECO:0000256" key="7">
    <source>
        <dbReference type="ARBA" id="ARBA00023157"/>
    </source>
</evidence>
<dbReference type="PANTHER" id="PTHR25466">
    <property type="entry name" value="T-LYMPHOCYTE ACTIVATION ANTIGEN"/>
    <property type="match status" value="1"/>
</dbReference>
<evidence type="ECO:0000256" key="6">
    <source>
        <dbReference type="ARBA" id="ARBA00023136"/>
    </source>
</evidence>
<dbReference type="FunFam" id="2.60.40.10:FF:000142">
    <property type="entry name" value="V-set domain-containing T-cell activation inhibitor 1"/>
    <property type="match status" value="1"/>
</dbReference>
<keyword evidence="8" id="KW-0675">Receptor</keyword>
<evidence type="ECO:0000259" key="12">
    <source>
        <dbReference type="PROSITE" id="PS50835"/>
    </source>
</evidence>